<evidence type="ECO:0000256" key="1">
    <source>
        <dbReference type="ARBA" id="ARBA00022723"/>
    </source>
</evidence>
<dbReference type="EMBL" id="BMAC01000331">
    <property type="protein sequence ID" value="GFP93992.1"/>
    <property type="molecule type" value="Genomic_DNA"/>
</dbReference>
<keyword evidence="2" id="KW-0408">Iron</keyword>
<dbReference type="InterPro" id="IPR036396">
    <property type="entry name" value="Cyt_P450_sf"/>
</dbReference>
<gene>
    <name evidence="3" type="ORF">PHJA_001543600</name>
</gene>
<protein>
    <submittedName>
        <fullName evidence="3">Cytochrome p450 87a3</fullName>
    </submittedName>
</protein>
<dbReference type="PANTHER" id="PTHR24286:SF305">
    <property type="entry name" value="CYTOCHROME P450 708A2"/>
    <property type="match status" value="1"/>
</dbReference>
<dbReference type="GO" id="GO:0016705">
    <property type="term" value="F:oxidoreductase activity, acting on paired donors, with incorporation or reduction of molecular oxygen"/>
    <property type="evidence" value="ECO:0007669"/>
    <property type="project" value="InterPro"/>
</dbReference>
<dbReference type="GO" id="GO:0005506">
    <property type="term" value="F:iron ion binding"/>
    <property type="evidence" value="ECO:0007669"/>
    <property type="project" value="InterPro"/>
</dbReference>
<name>A0A830C753_9LAMI</name>
<keyword evidence="1" id="KW-0479">Metal-binding</keyword>
<dbReference type="PANTHER" id="PTHR24286">
    <property type="entry name" value="CYTOCHROME P450 26"/>
    <property type="match status" value="1"/>
</dbReference>
<evidence type="ECO:0000256" key="2">
    <source>
        <dbReference type="ARBA" id="ARBA00023004"/>
    </source>
</evidence>
<keyword evidence="4" id="KW-1185">Reference proteome</keyword>
<proteinExistence type="predicted"/>
<accession>A0A830C753</accession>
<dbReference type="Gene3D" id="1.10.630.10">
    <property type="entry name" value="Cytochrome P450"/>
    <property type="match status" value="1"/>
</dbReference>
<feature type="non-terminal residue" evidence="3">
    <location>
        <position position="159"/>
    </location>
</feature>
<evidence type="ECO:0000313" key="4">
    <source>
        <dbReference type="Proteomes" id="UP000653305"/>
    </source>
</evidence>
<evidence type="ECO:0000313" key="3">
    <source>
        <dbReference type="EMBL" id="GFP93992.1"/>
    </source>
</evidence>
<reference evidence="3" key="1">
    <citation type="submission" date="2020-07" db="EMBL/GenBank/DDBJ databases">
        <title>Ethylene signaling mediates host invasion by parasitic plants.</title>
        <authorList>
            <person name="Yoshida S."/>
        </authorList>
    </citation>
    <scope>NUCLEOTIDE SEQUENCE</scope>
    <source>
        <strain evidence="3">Okayama</strain>
    </source>
</reference>
<sequence>SEFALTHLCSYDPEISKELIDNFVDSLSTALLFPLKIPGTTYYNGLKKKEKMLEKIKEMVNVRLGFPQNAVDDDLLGQMLKDMSNVNFVIKEYINNLMVILIFATSQTVPFVTALALKFMSENLAVLRELTAEHEEIPRKRETLDSSVTWEEFKSMTFT</sequence>
<dbReference type="GO" id="GO:0004497">
    <property type="term" value="F:monooxygenase activity"/>
    <property type="evidence" value="ECO:0007669"/>
    <property type="project" value="InterPro"/>
</dbReference>
<dbReference type="AlphaFoldDB" id="A0A830C753"/>
<dbReference type="GO" id="GO:0020037">
    <property type="term" value="F:heme binding"/>
    <property type="evidence" value="ECO:0007669"/>
    <property type="project" value="InterPro"/>
</dbReference>
<dbReference type="OrthoDB" id="1372046at2759"/>
<organism evidence="3 4">
    <name type="scientific">Phtheirospermum japonicum</name>
    <dbReference type="NCBI Taxonomy" id="374723"/>
    <lineage>
        <taxon>Eukaryota</taxon>
        <taxon>Viridiplantae</taxon>
        <taxon>Streptophyta</taxon>
        <taxon>Embryophyta</taxon>
        <taxon>Tracheophyta</taxon>
        <taxon>Spermatophyta</taxon>
        <taxon>Magnoliopsida</taxon>
        <taxon>eudicotyledons</taxon>
        <taxon>Gunneridae</taxon>
        <taxon>Pentapetalae</taxon>
        <taxon>asterids</taxon>
        <taxon>lamiids</taxon>
        <taxon>Lamiales</taxon>
        <taxon>Orobanchaceae</taxon>
        <taxon>Orobanchaceae incertae sedis</taxon>
        <taxon>Phtheirospermum</taxon>
    </lineage>
</organism>
<dbReference type="GO" id="GO:0016125">
    <property type="term" value="P:sterol metabolic process"/>
    <property type="evidence" value="ECO:0007669"/>
    <property type="project" value="TreeGrafter"/>
</dbReference>
<dbReference type="Proteomes" id="UP000653305">
    <property type="component" value="Unassembled WGS sequence"/>
</dbReference>
<dbReference type="GO" id="GO:0010268">
    <property type="term" value="P:brassinosteroid homeostasis"/>
    <property type="evidence" value="ECO:0007669"/>
    <property type="project" value="TreeGrafter"/>
</dbReference>
<dbReference type="GO" id="GO:0016132">
    <property type="term" value="P:brassinosteroid biosynthetic process"/>
    <property type="evidence" value="ECO:0007669"/>
    <property type="project" value="TreeGrafter"/>
</dbReference>
<comment type="caution">
    <text evidence="3">The sequence shown here is derived from an EMBL/GenBank/DDBJ whole genome shotgun (WGS) entry which is preliminary data.</text>
</comment>
<dbReference type="SUPFAM" id="SSF48264">
    <property type="entry name" value="Cytochrome P450"/>
    <property type="match status" value="1"/>
</dbReference>